<dbReference type="Proteomes" id="UP000604383">
    <property type="component" value="Unassembled WGS sequence"/>
</dbReference>
<dbReference type="Gene3D" id="1.10.3210.10">
    <property type="entry name" value="Hypothetical protein af1432"/>
    <property type="match status" value="1"/>
</dbReference>
<dbReference type="RefSeq" id="WP_002609515.1">
    <property type="nucleotide sequence ID" value="NZ_AP025565.1"/>
</dbReference>
<name>A0A099I449_CLOIN</name>
<dbReference type="EMBL" id="JQIF01000089">
    <property type="protein sequence ID" value="KGJ52027.1"/>
    <property type="molecule type" value="Genomic_DNA"/>
</dbReference>
<feature type="domain" description="HD" evidence="1">
    <location>
        <begin position="27"/>
        <end position="130"/>
    </location>
</feature>
<evidence type="ECO:0000313" key="4">
    <source>
        <dbReference type="EMBL" id="MZH55138.1"/>
    </source>
</evidence>
<dbReference type="GO" id="GO:0016787">
    <property type="term" value="F:hydrolase activity"/>
    <property type="evidence" value="ECO:0007669"/>
    <property type="project" value="UniProtKB-KW"/>
</dbReference>
<sequence>MDRLELIREQTDAVIQKLVKEEERKFAYIHTYGVAQAAAMLATLRKLDVELCCIAAMLHDIALYAQNCPHLGHAQRSAEYAKLLLEKMEVFSEEEIRILTHVISVHSDKMNRHDGPISELLKDADVLQHYLYNPKIELSEKDKVRLFYLLEDLNCAQVEK</sequence>
<reference evidence="5 7" key="3">
    <citation type="submission" date="2020-02" db="EMBL/GenBank/DDBJ databases">
        <authorList>
            <person name="Kociolek L.K."/>
            <person name="Ozer E.A."/>
        </authorList>
    </citation>
    <scope>NUCLEOTIDE SEQUENCE [LARGE SCALE GENOMIC DNA]</scope>
    <source>
        <strain evidence="5 7">ATCC 14501</strain>
    </source>
</reference>
<evidence type="ECO:0000313" key="6">
    <source>
        <dbReference type="Proteomes" id="UP000030008"/>
    </source>
</evidence>
<organism evidence="2 6">
    <name type="scientific">Clostridium innocuum</name>
    <dbReference type="NCBI Taxonomy" id="1522"/>
    <lineage>
        <taxon>Bacteria</taxon>
        <taxon>Bacillati</taxon>
        <taxon>Bacillota</taxon>
        <taxon>Clostridia</taxon>
        <taxon>Eubacteriales</taxon>
        <taxon>Clostridiaceae</taxon>
        <taxon>Clostridium</taxon>
    </lineage>
</organism>
<gene>
    <name evidence="2" type="ORF">CIAN88_17175</name>
    <name evidence="5" type="ORF">G4D54_16320</name>
    <name evidence="4" type="ORF">GT664_05005</name>
    <name evidence="3" type="ORF">MKC95_03420</name>
</gene>
<dbReference type="EMBL" id="CP048838">
    <property type="protein sequence ID" value="QJA03893.1"/>
    <property type="molecule type" value="Genomic_DNA"/>
</dbReference>
<dbReference type="AlphaFoldDB" id="A0A099I449"/>
<reference evidence="4" key="2">
    <citation type="journal article" date="2019" name="Nat. Med.">
        <title>A library of human gut bacterial isolates paired with longitudinal multiomics data enables mechanistic microbiome research.</title>
        <authorList>
            <person name="Poyet M."/>
            <person name="Groussin M."/>
            <person name="Gibbons S.M."/>
            <person name="Avila-Pacheco J."/>
            <person name="Jiang X."/>
            <person name="Kearney S.M."/>
            <person name="Perrotta A.R."/>
            <person name="Berdy B."/>
            <person name="Zhao S."/>
            <person name="Lieberman T.D."/>
            <person name="Swanson P.K."/>
            <person name="Smith M."/>
            <person name="Roesemann S."/>
            <person name="Alexander J.E."/>
            <person name="Rich S.A."/>
            <person name="Livny J."/>
            <person name="Vlamakis H."/>
            <person name="Clish C."/>
            <person name="Bullock K."/>
            <person name="Deik A."/>
            <person name="Scott J."/>
            <person name="Pierce K.A."/>
            <person name="Xavier R.J."/>
            <person name="Alm E.J."/>
        </authorList>
    </citation>
    <scope>NUCLEOTIDE SEQUENCE</scope>
    <source>
        <strain evidence="4">BIOML-A12</strain>
    </source>
</reference>
<accession>A0A099I449</accession>
<dbReference type="EMBL" id="JAKTMA010000004">
    <property type="protein sequence ID" value="MCR0231813.1"/>
    <property type="molecule type" value="Genomic_DNA"/>
</dbReference>
<evidence type="ECO:0000313" key="2">
    <source>
        <dbReference type="EMBL" id="KGJ52027.1"/>
    </source>
</evidence>
<protein>
    <submittedName>
        <fullName evidence="3">HD domain-containing protein</fullName>
    </submittedName>
    <submittedName>
        <fullName evidence="2">Phosphohydrolase</fullName>
    </submittedName>
</protein>
<reference evidence="2 6" key="1">
    <citation type="submission" date="2014-08" db="EMBL/GenBank/DDBJ databases">
        <title>Clostridium innocuum, an unnegligible vancomycin-resistant pathogen causing extra-intestinal infections.</title>
        <authorList>
            <person name="Feng Y."/>
            <person name="Chiu C.-H."/>
        </authorList>
    </citation>
    <scope>NUCLEOTIDE SEQUENCE [LARGE SCALE GENOMIC DNA]</scope>
    <source>
        <strain evidence="2 6">AN88</strain>
    </source>
</reference>
<dbReference type="PROSITE" id="PS51831">
    <property type="entry name" value="HD"/>
    <property type="match status" value="1"/>
</dbReference>
<evidence type="ECO:0000259" key="1">
    <source>
        <dbReference type="PROSITE" id="PS51831"/>
    </source>
</evidence>
<dbReference type="InterPro" id="IPR006674">
    <property type="entry name" value="HD_domain"/>
</dbReference>
<dbReference type="Proteomes" id="UP000503330">
    <property type="component" value="Chromosome"/>
</dbReference>
<dbReference type="InterPro" id="IPR003607">
    <property type="entry name" value="HD/PDEase_dom"/>
</dbReference>
<dbReference type="Pfam" id="PF01966">
    <property type="entry name" value="HD"/>
    <property type="match status" value="1"/>
</dbReference>
<evidence type="ECO:0000313" key="3">
    <source>
        <dbReference type="EMBL" id="MCR0231813.1"/>
    </source>
</evidence>
<dbReference type="Proteomes" id="UP001203972">
    <property type="component" value="Unassembled WGS sequence"/>
</dbReference>
<dbReference type="CDD" id="cd00077">
    <property type="entry name" value="HDc"/>
    <property type="match status" value="1"/>
</dbReference>
<dbReference type="SUPFAM" id="SSF109604">
    <property type="entry name" value="HD-domain/PDEase-like"/>
    <property type="match status" value="1"/>
</dbReference>
<reference evidence="3" key="4">
    <citation type="journal article" date="2022" name="Clin. Infect. Dis.">
        <title>Association between Clostridium innocuum and antibiotic-associated diarrhea in adults and children: A cross-sectional study and comparative genomics analysis.</title>
        <authorList>
            <person name="Cherny K.E."/>
            <person name="Muscat E.B."/>
            <person name="Balaji A."/>
            <person name="Mukherjee J."/>
            <person name="Ozer E.A."/>
            <person name="Angarone M.P."/>
            <person name="Hauser A.R."/>
            <person name="Sichel J.S."/>
            <person name="Amponsah E."/>
            <person name="Kociolek L.K."/>
        </authorList>
    </citation>
    <scope>NUCLEOTIDE SEQUENCE</scope>
    <source>
        <strain evidence="3">NU1-AC-029v</strain>
    </source>
</reference>
<dbReference type="EMBL" id="WWTN01000006">
    <property type="protein sequence ID" value="MZH55138.1"/>
    <property type="molecule type" value="Genomic_DNA"/>
</dbReference>
<keyword evidence="2" id="KW-0378">Hydrolase</keyword>
<dbReference type="GeneID" id="61927135"/>
<evidence type="ECO:0000313" key="7">
    <source>
        <dbReference type="Proteomes" id="UP000503330"/>
    </source>
</evidence>
<proteinExistence type="predicted"/>
<dbReference type="Proteomes" id="UP000030008">
    <property type="component" value="Unassembled WGS sequence"/>
</dbReference>
<evidence type="ECO:0000313" key="5">
    <source>
        <dbReference type="EMBL" id="QJA03893.1"/>
    </source>
</evidence>